<organism evidence="4 5">
    <name type="scientific">Plenodomus tracheiphilus IPT5</name>
    <dbReference type="NCBI Taxonomy" id="1408161"/>
    <lineage>
        <taxon>Eukaryota</taxon>
        <taxon>Fungi</taxon>
        <taxon>Dikarya</taxon>
        <taxon>Ascomycota</taxon>
        <taxon>Pezizomycotina</taxon>
        <taxon>Dothideomycetes</taxon>
        <taxon>Pleosporomycetidae</taxon>
        <taxon>Pleosporales</taxon>
        <taxon>Pleosporineae</taxon>
        <taxon>Leptosphaeriaceae</taxon>
        <taxon>Plenodomus</taxon>
    </lineage>
</organism>
<dbReference type="EMBL" id="MU006289">
    <property type="protein sequence ID" value="KAF2856056.1"/>
    <property type="molecule type" value="Genomic_DNA"/>
</dbReference>
<dbReference type="SUPFAM" id="SSF53335">
    <property type="entry name" value="S-adenosyl-L-methionine-dependent methyltransferases"/>
    <property type="match status" value="1"/>
</dbReference>
<evidence type="ECO:0000256" key="3">
    <source>
        <dbReference type="ARBA" id="ARBA00022679"/>
    </source>
</evidence>
<dbReference type="PANTHER" id="PTHR12176:SF84">
    <property type="entry name" value="METHYLTRANSFERASE DOMAIN-CONTAINING PROTEIN"/>
    <property type="match status" value="1"/>
</dbReference>
<name>A0A6A7BKM1_9PLEO</name>
<dbReference type="InterPro" id="IPR051419">
    <property type="entry name" value="Lys/N-term_MeTrsfase_sf"/>
</dbReference>
<dbReference type="Gene3D" id="3.40.50.150">
    <property type="entry name" value="Vaccinia Virus protein VP39"/>
    <property type="match status" value="1"/>
</dbReference>
<keyword evidence="3" id="KW-0808">Transferase</keyword>
<evidence type="ECO:0000256" key="2">
    <source>
        <dbReference type="ARBA" id="ARBA00022603"/>
    </source>
</evidence>
<proteinExistence type="inferred from homology"/>
<evidence type="ECO:0008006" key="6">
    <source>
        <dbReference type="Google" id="ProtNLM"/>
    </source>
</evidence>
<evidence type="ECO:0000313" key="4">
    <source>
        <dbReference type="EMBL" id="KAF2856056.1"/>
    </source>
</evidence>
<dbReference type="OrthoDB" id="411785at2759"/>
<dbReference type="Proteomes" id="UP000799423">
    <property type="component" value="Unassembled WGS sequence"/>
</dbReference>
<gene>
    <name evidence="4" type="ORF">T440DRAFT_383967</name>
</gene>
<dbReference type="GO" id="GO:0032259">
    <property type="term" value="P:methylation"/>
    <property type="evidence" value="ECO:0007669"/>
    <property type="project" value="UniProtKB-KW"/>
</dbReference>
<evidence type="ECO:0000313" key="5">
    <source>
        <dbReference type="Proteomes" id="UP000799423"/>
    </source>
</evidence>
<accession>A0A6A7BKM1</accession>
<dbReference type="PANTHER" id="PTHR12176">
    <property type="entry name" value="SAM-DEPENDENT METHYLTRANSFERASE SUPERFAMILY PROTEIN"/>
    <property type="match status" value="1"/>
</dbReference>
<dbReference type="AlphaFoldDB" id="A0A6A7BKM1"/>
<protein>
    <recommendedName>
        <fullName evidence="6">Methyltransferase domain-containing protein</fullName>
    </recommendedName>
</protein>
<reference evidence="4" key="1">
    <citation type="submission" date="2020-01" db="EMBL/GenBank/DDBJ databases">
        <authorList>
            <consortium name="DOE Joint Genome Institute"/>
            <person name="Haridas S."/>
            <person name="Albert R."/>
            <person name="Binder M."/>
            <person name="Bloem J."/>
            <person name="Labutti K."/>
            <person name="Salamov A."/>
            <person name="Andreopoulos B."/>
            <person name="Baker S.E."/>
            <person name="Barry K."/>
            <person name="Bills G."/>
            <person name="Bluhm B.H."/>
            <person name="Cannon C."/>
            <person name="Castanera R."/>
            <person name="Culley D.E."/>
            <person name="Daum C."/>
            <person name="Ezra D."/>
            <person name="Gonzalez J.B."/>
            <person name="Henrissat B."/>
            <person name="Kuo A."/>
            <person name="Liang C."/>
            <person name="Lipzen A."/>
            <person name="Lutzoni F."/>
            <person name="Magnuson J."/>
            <person name="Mondo S."/>
            <person name="Nolan M."/>
            <person name="Ohm R."/>
            <person name="Pangilinan J."/>
            <person name="Park H.-J."/>
            <person name="Ramirez L."/>
            <person name="Alfaro M."/>
            <person name="Sun H."/>
            <person name="Tritt A."/>
            <person name="Yoshinaga Y."/>
            <person name="Zwiers L.-H."/>
            <person name="Turgeon B.G."/>
            <person name="Goodwin S.B."/>
            <person name="Spatafora J.W."/>
            <person name="Crous P.W."/>
            <person name="Grigoriev I.V."/>
        </authorList>
    </citation>
    <scope>NUCLEOTIDE SEQUENCE</scope>
    <source>
        <strain evidence="4">IPT5</strain>
    </source>
</reference>
<evidence type="ECO:0000256" key="1">
    <source>
        <dbReference type="ARBA" id="ARBA00008361"/>
    </source>
</evidence>
<comment type="similarity">
    <text evidence="1">Belongs to the methyltransferase superfamily.</text>
</comment>
<keyword evidence="2" id="KW-0489">Methyltransferase</keyword>
<dbReference type="GO" id="GO:0008168">
    <property type="term" value="F:methyltransferase activity"/>
    <property type="evidence" value="ECO:0007669"/>
    <property type="project" value="UniProtKB-KW"/>
</dbReference>
<keyword evidence="5" id="KW-1185">Reference proteome</keyword>
<dbReference type="InterPro" id="IPR029063">
    <property type="entry name" value="SAM-dependent_MTases_sf"/>
</dbReference>
<sequence>MAPQPPPYGSREYWNQRFLSNTDAFEWLETPDTLGSYISDALSTTKDETPEILHVGCGTSSLSYYLSAHVEYPHQIHNLDYSQVAIDLGIAKERELSRYRMERRGTYACRPDGTQDSMRWNAVDLLDHRAVLQVCKKRAYSIIIDKSTTDSIACSDDVDTSIPYPIDTIPWTPGNMPAGDLHEAIYPLNVMAVNLALIAKSGARWICMSYSNDRFKFADWAATPCGFPDVGQLWNVIGRYEMDKAEPVTETESHDGSIIHRPKIMNWVYVLERTEIPLYVQGEQMETISL</sequence>